<gene>
    <name evidence="4" type="ORF">BN961_03936</name>
</gene>
<sequence length="127" mass="13703">MAAQDTSISEAAEATRDAPVFVPPADIIEDQSSLLMVLDLPGADPESLDVTLDKRLLRIAARSVPSRPEGYTLQHAEYWDGNYERSFVISEPVDVAKIEAIFKDGVLRLTLPKATPAPAAKISVKAA</sequence>
<accession>A0A090MT52</accession>
<dbReference type="PANTHER" id="PTHR11527">
    <property type="entry name" value="HEAT-SHOCK PROTEIN 20 FAMILY MEMBER"/>
    <property type="match status" value="1"/>
</dbReference>
<organism evidence="4 5">
    <name type="scientific">Afipia felis</name>
    <name type="common">Cat scratch disease bacillus</name>
    <dbReference type="NCBI Taxonomy" id="1035"/>
    <lineage>
        <taxon>Bacteria</taxon>
        <taxon>Pseudomonadati</taxon>
        <taxon>Pseudomonadota</taxon>
        <taxon>Alphaproteobacteria</taxon>
        <taxon>Hyphomicrobiales</taxon>
        <taxon>Nitrobacteraceae</taxon>
        <taxon>Afipia</taxon>
    </lineage>
</organism>
<dbReference type="Proteomes" id="UP000035762">
    <property type="component" value="Unassembled WGS sequence"/>
</dbReference>
<dbReference type="OrthoDB" id="9792695at2"/>
<dbReference type="EMBL" id="CCAZ020000003">
    <property type="protein sequence ID" value="CEG10496.1"/>
    <property type="molecule type" value="Genomic_DNA"/>
</dbReference>
<dbReference type="Pfam" id="PF00011">
    <property type="entry name" value="HSP20"/>
    <property type="match status" value="1"/>
</dbReference>
<dbReference type="InterPro" id="IPR008978">
    <property type="entry name" value="HSP20-like_chaperone"/>
</dbReference>
<evidence type="ECO:0000256" key="1">
    <source>
        <dbReference type="PROSITE-ProRule" id="PRU00285"/>
    </source>
</evidence>
<evidence type="ECO:0000259" key="3">
    <source>
        <dbReference type="PROSITE" id="PS01031"/>
    </source>
</evidence>
<dbReference type="SUPFAM" id="SSF49764">
    <property type="entry name" value="HSP20-like chaperones"/>
    <property type="match status" value="1"/>
</dbReference>
<name>A0A090MT52_AFIFE</name>
<dbReference type="Gene3D" id="2.60.40.790">
    <property type="match status" value="1"/>
</dbReference>
<dbReference type="PROSITE" id="PS01031">
    <property type="entry name" value="SHSP"/>
    <property type="match status" value="1"/>
</dbReference>
<dbReference type="AlphaFoldDB" id="A0A090MT52"/>
<dbReference type="InterPro" id="IPR002068">
    <property type="entry name" value="A-crystallin/Hsp20_dom"/>
</dbReference>
<dbReference type="CDD" id="cd06464">
    <property type="entry name" value="ACD_sHsps-like"/>
    <property type="match status" value="1"/>
</dbReference>
<proteinExistence type="inferred from homology"/>
<comment type="similarity">
    <text evidence="1 2">Belongs to the small heat shock protein (HSP20) family.</text>
</comment>
<dbReference type="InterPro" id="IPR031107">
    <property type="entry name" value="Small_HSP"/>
</dbReference>
<dbReference type="RefSeq" id="WP_006023740.1">
    <property type="nucleotide sequence ID" value="NZ_CCAZ020000003.1"/>
</dbReference>
<dbReference type="STRING" id="1035.BN961_03936"/>
<reference evidence="4 5" key="1">
    <citation type="journal article" date="2014" name="Genome Announc.">
        <title>Genome Sequence of Afipia felis Strain 76713, Isolated in Hospital Water Using an Amoeba Co-Culture Procedure.</title>
        <authorList>
            <person name="Benamar S."/>
            <person name="La Scola B."/>
            <person name="Croce O."/>
        </authorList>
    </citation>
    <scope>NUCLEOTIDE SEQUENCE [LARGE SCALE GENOMIC DNA]</scope>
    <source>
        <strain evidence="4 5">76713</strain>
    </source>
</reference>
<feature type="domain" description="SHSP" evidence="3">
    <location>
        <begin position="16"/>
        <end position="127"/>
    </location>
</feature>
<evidence type="ECO:0000313" key="4">
    <source>
        <dbReference type="EMBL" id="CEG10496.1"/>
    </source>
</evidence>
<keyword evidence="5" id="KW-1185">Reference proteome</keyword>
<comment type="caution">
    <text evidence="4">The sequence shown here is derived from an EMBL/GenBank/DDBJ whole genome shotgun (WGS) entry which is preliminary data.</text>
</comment>
<protein>
    <recommendedName>
        <fullName evidence="3">SHSP domain-containing protein</fullName>
    </recommendedName>
</protein>
<evidence type="ECO:0000256" key="2">
    <source>
        <dbReference type="RuleBase" id="RU003616"/>
    </source>
</evidence>
<evidence type="ECO:0000313" key="5">
    <source>
        <dbReference type="Proteomes" id="UP000035762"/>
    </source>
</evidence>